<dbReference type="OrthoDB" id="6701896at2759"/>
<evidence type="ECO:0000313" key="3">
    <source>
        <dbReference type="RefSeq" id="XP_030747142.1"/>
    </source>
</evidence>
<dbReference type="InParanoid" id="A0A6J2X7H6"/>
<protein>
    <submittedName>
        <fullName evidence="3">Uncharacterized protein LOC115875778</fullName>
    </submittedName>
</protein>
<reference evidence="3" key="1">
    <citation type="submission" date="2025-08" db="UniProtKB">
        <authorList>
            <consortium name="RefSeq"/>
        </authorList>
    </citation>
    <scope>IDENTIFICATION</scope>
    <source>
        <tissue evidence="3">Gonads</tissue>
    </source>
</reference>
<evidence type="ECO:0000313" key="2">
    <source>
        <dbReference type="Proteomes" id="UP000504635"/>
    </source>
</evidence>
<proteinExistence type="predicted"/>
<organism evidence="2 3">
    <name type="scientific">Sitophilus oryzae</name>
    <name type="common">Rice weevil</name>
    <name type="synonym">Curculio oryzae</name>
    <dbReference type="NCBI Taxonomy" id="7048"/>
    <lineage>
        <taxon>Eukaryota</taxon>
        <taxon>Metazoa</taxon>
        <taxon>Ecdysozoa</taxon>
        <taxon>Arthropoda</taxon>
        <taxon>Hexapoda</taxon>
        <taxon>Insecta</taxon>
        <taxon>Pterygota</taxon>
        <taxon>Neoptera</taxon>
        <taxon>Endopterygota</taxon>
        <taxon>Coleoptera</taxon>
        <taxon>Polyphaga</taxon>
        <taxon>Cucujiformia</taxon>
        <taxon>Curculionidae</taxon>
        <taxon>Dryophthorinae</taxon>
        <taxon>Sitophilus</taxon>
    </lineage>
</organism>
<feature type="signal peptide" evidence="1">
    <location>
        <begin position="1"/>
        <end position="20"/>
    </location>
</feature>
<accession>A0A6J2X7H6</accession>
<sequence>MNFFAYNTMLLSIIVHLVICINDNPQIRKSKIPPEFLPLKTVPANHETDNIKSYLPNLFIDKISHTGWIKPIQDKIDRISQFLSSQNYGNFQNLDPQNIIDRLHEKSFQLLSGPKASIYGLRPKSNYDYPFAYRRSLKT</sequence>
<keyword evidence="2" id="KW-1185">Reference proteome</keyword>
<feature type="chain" id="PRO_5027099607" evidence="1">
    <location>
        <begin position="21"/>
        <end position="139"/>
    </location>
</feature>
<dbReference type="KEGG" id="soy:115875778"/>
<keyword evidence="1" id="KW-0732">Signal</keyword>
<name>A0A6J2X7H6_SITOR</name>
<evidence type="ECO:0000256" key="1">
    <source>
        <dbReference type="SAM" id="SignalP"/>
    </source>
</evidence>
<gene>
    <name evidence="3" type="primary">LOC115875778</name>
</gene>
<dbReference type="AlphaFoldDB" id="A0A6J2X7H6"/>
<dbReference type="RefSeq" id="XP_030747142.1">
    <property type="nucleotide sequence ID" value="XM_030891282.1"/>
</dbReference>
<dbReference type="Proteomes" id="UP000504635">
    <property type="component" value="Unplaced"/>
</dbReference>
<dbReference type="GeneID" id="115875778"/>